<feature type="transmembrane region" description="Helical" evidence="12">
    <location>
        <begin position="6"/>
        <end position="27"/>
    </location>
</feature>
<comment type="subunit">
    <text evidence="12">F-type ATPases have 2 components, F(1) - the catalytic core - and F(0) - the membrane proton channel. F(1) has five subunits: alpha(3), beta(3), gamma(1), delta(1), epsilon(1). F(0) has three main subunits: a(1), b(2) and c(10-14). The alpha and beta chains form an alternating ring which encloses part of the gamma chain. F(1) is attached to F(0) by a central stalk formed by the gamma and epsilon chains, while a peripheral stalk is formed by the delta and b chains.</text>
</comment>
<reference evidence="15" key="1">
    <citation type="journal article" date="2021" name="PeerJ">
        <title>Extensive microbial diversity within the chicken gut microbiome revealed by metagenomics and culture.</title>
        <authorList>
            <person name="Gilroy R."/>
            <person name="Ravi A."/>
            <person name="Getino M."/>
            <person name="Pursley I."/>
            <person name="Horton D.L."/>
            <person name="Alikhan N.F."/>
            <person name="Baker D."/>
            <person name="Gharbi K."/>
            <person name="Hall N."/>
            <person name="Watson M."/>
            <person name="Adriaenssens E.M."/>
            <person name="Foster-Nyarko E."/>
            <person name="Jarju S."/>
            <person name="Secka A."/>
            <person name="Antonio M."/>
            <person name="Oren A."/>
            <person name="Chaudhuri R.R."/>
            <person name="La Ragione R."/>
            <person name="Hildebrand F."/>
            <person name="Pallen M.J."/>
        </authorList>
    </citation>
    <scope>NUCLEOTIDE SEQUENCE</scope>
    <source>
        <strain evidence="15">CHK195-9823</strain>
    </source>
</reference>
<keyword evidence="6 12" id="KW-1133">Transmembrane helix</keyword>
<keyword evidence="12" id="KW-1003">Cell membrane</keyword>
<dbReference type="AlphaFoldDB" id="A0A9D1PAC9"/>
<evidence type="ECO:0000256" key="12">
    <source>
        <dbReference type="HAMAP-Rule" id="MF_01398"/>
    </source>
</evidence>
<dbReference type="GO" id="GO:0005886">
    <property type="term" value="C:plasma membrane"/>
    <property type="evidence" value="ECO:0007669"/>
    <property type="project" value="UniProtKB-SubCell"/>
</dbReference>
<sequence length="166" mass="18136">MLSLGWSLVWTIVNLIIFYLLMKRFLVGPILGIMEKRKNLIAQELENAKTAQEKAEELKGHYEGALAGAKEESAQIIEAARADAKNESERMMKEANAEAAKIIETAKATAEQEKKNALRGAKSEIAGLAVEAARKLLSEGSTEKGNSMLYDEFLAKAGDGNDTDIH</sequence>
<dbReference type="InterPro" id="IPR050059">
    <property type="entry name" value="ATP_synthase_B_chain"/>
</dbReference>
<dbReference type="Gene3D" id="6.10.250.1580">
    <property type="match status" value="1"/>
</dbReference>
<evidence type="ECO:0000256" key="13">
    <source>
        <dbReference type="RuleBase" id="RU003848"/>
    </source>
</evidence>
<comment type="function">
    <text evidence="10 12">F(1)F(0) ATP synthase produces ATP from ADP in the presence of a proton or sodium gradient. F-type ATPases consist of two structural domains, F(1) containing the extramembraneous catalytic core and F(0) containing the membrane proton channel, linked together by a central stalk and a peripheral stalk. During catalysis, ATP synthesis in the catalytic domain of F(1) is coupled via a rotary mechanism of the central stalk subunits to proton translocation.</text>
</comment>
<dbReference type="Pfam" id="PF00430">
    <property type="entry name" value="ATP-synt_B"/>
    <property type="match status" value="1"/>
</dbReference>
<dbReference type="NCBIfam" id="TIGR01144">
    <property type="entry name" value="ATP_synt_b"/>
    <property type="match status" value="1"/>
</dbReference>
<evidence type="ECO:0000256" key="14">
    <source>
        <dbReference type="SAM" id="Coils"/>
    </source>
</evidence>
<dbReference type="HAMAP" id="MF_01398">
    <property type="entry name" value="ATP_synth_b_bprime"/>
    <property type="match status" value="1"/>
</dbReference>
<dbReference type="GO" id="GO:0046933">
    <property type="term" value="F:proton-transporting ATP synthase activity, rotational mechanism"/>
    <property type="evidence" value="ECO:0007669"/>
    <property type="project" value="UniProtKB-UniRule"/>
</dbReference>
<name>A0A9D1PAC9_9FIRM</name>
<evidence type="ECO:0000256" key="4">
    <source>
        <dbReference type="ARBA" id="ARBA00022692"/>
    </source>
</evidence>
<comment type="subcellular location">
    <subcellularLocation>
        <location evidence="12">Cell membrane</location>
        <topology evidence="12">Single-pass membrane protein</topology>
    </subcellularLocation>
    <subcellularLocation>
        <location evidence="11">Endomembrane system</location>
        <topology evidence="11">Single-pass membrane protein</topology>
    </subcellularLocation>
</comment>
<keyword evidence="3 12" id="KW-0138">CF(0)</keyword>
<evidence type="ECO:0000256" key="11">
    <source>
        <dbReference type="ARBA" id="ARBA00037847"/>
    </source>
</evidence>
<evidence type="ECO:0000256" key="9">
    <source>
        <dbReference type="ARBA" id="ARBA00023310"/>
    </source>
</evidence>
<evidence type="ECO:0000256" key="2">
    <source>
        <dbReference type="ARBA" id="ARBA00022448"/>
    </source>
</evidence>
<comment type="caution">
    <text evidence="15">The sequence shown here is derived from an EMBL/GenBank/DDBJ whole genome shotgun (WGS) entry which is preliminary data.</text>
</comment>
<evidence type="ECO:0000256" key="7">
    <source>
        <dbReference type="ARBA" id="ARBA00023065"/>
    </source>
</evidence>
<keyword evidence="14" id="KW-0175">Coiled coil</keyword>
<keyword evidence="8 12" id="KW-0472">Membrane</keyword>
<dbReference type="GO" id="GO:0045259">
    <property type="term" value="C:proton-transporting ATP synthase complex"/>
    <property type="evidence" value="ECO:0007669"/>
    <property type="project" value="UniProtKB-KW"/>
</dbReference>
<gene>
    <name evidence="12 15" type="primary">atpF</name>
    <name evidence="15" type="ORF">H9747_01035</name>
</gene>
<keyword evidence="2 12" id="KW-0813">Transport</keyword>
<keyword evidence="5 12" id="KW-0375">Hydrogen ion transport</keyword>
<dbReference type="PANTHER" id="PTHR33445:SF2">
    <property type="entry name" value="ATP SYNTHASE SUBUNIT B', CHLOROPLASTIC"/>
    <property type="match status" value="1"/>
</dbReference>
<dbReference type="SUPFAM" id="SSF81573">
    <property type="entry name" value="F1F0 ATP synthase subunit B, membrane domain"/>
    <property type="match status" value="1"/>
</dbReference>
<reference evidence="15" key="2">
    <citation type="submission" date="2021-04" db="EMBL/GenBank/DDBJ databases">
        <authorList>
            <person name="Gilroy R."/>
        </authorList>
    </citation>
    <scope>NUCLEOTIDE SEQUENCE</scope>
    <source>
        <strain evidence="15">CHK195-9823</strain>
    </source>
</reference>
<evidence type="ECO:0000256" key="1">
    <source>
        <dbReference type="ARBA" id="ARBA00005513"/>
    </source>
</evidence>
<keyword evidence="7 12" id="KW-0406">Ion transport</keyword>
<evidence type="ECO:0000256" key="6">
    <source>
        <dbReference type="ARBA" id="ARBA00022989"/>
    </source>
</evidence>
<proteinExistence type="inferred from homology"/>
<evidence type="ECO:0000313" key="15">
    <source>
        <dbReference type="EMBL" id="HIV37579.1"/>
    </source>
</evidence>
<evidence type="ECO:0000256" key="10">
    <source>
        <dbReference type="ARBA" id="ARBA00025198"/>
    </source>
</evidence>
<dbReference type="EMBL" id="DXIQ01000006">
    <property type="protein sequence ID" value="HIV37579.1"/>
    <property type="molecule type" value="Genomic_DNA"/>
</dbReference>
<dbReference type="GO" id="GO:0012505">
    <property type="term" value="C:endomembrane system"/>
    <property type="evidence" value="ECO:0007669"/>
    <property type="project" value="UniProtKB-SubCell"/>
</dbReference>
<accession>A0A9D1PAC9</accession>
<dbReference type="CDD" id="cd06503">
    <property type="entry name" value="ATP-synt_Fo_b"/>
    <property type="match status" value="1"/>
</dbReference>
<dbReference type="Proteomes" id="UP000886814">
    <property type="component" value="Unassembled WGS sequence"/>
</dbReference>
<feature type="coiled-coil region" evidence="14">
    <location>
        <begin position="34"/>
        <end position="116"/>
    </location>
</feature>
<dbReference type="InterPro" id="IPR005864">
    <property type="entry name" value="ATP_synth_F0_bsu_bac"/>
</dbReference>
<keyword evidence="4 12" id="KW-0812">Transmembrane</keyword>
<evidence type="ECO:0000313" key="16">
    <source>
        <dbReference type="Proteomes" id="UP000886814"/>
    </source>
</evidence>
<dbReference type="InterPro" id="IPR028987">
    <property type="entry name" value="ATP_synth_B-like_membr_sf"/>
</dbReference>
<evidence type="ECO:0000256" key="8">
    <source>
        <dbReference type="ARBA" id="ARBA00023136"/>
    </source>
</evidence>
<comment type="similarity">
    <text evidence="1 12 13">Belongs to the ATPase B chain family.</text>
</comment>
<dbReference type="InterPro" id="IPR002146">
    <property type="entry name" value="ATP_synth_b/b'su_bac/chlpt"/>
</dbReference>
<organism evidence="15 16">
    <name type="scientific">Candidatus Blautia stercorigallinarum</name>
    <dbReference type="NCBI Taxonomy" id="2838501"/>
    <lineage>
        <taxon>Bacteria</taxon>
        <taxon>Bacillati</taxon>
        <taxon>Bacillota</taxon>
        <taxon>Clostridia</taxon>
        <taxon>Lachnospirales</taxon>
        <taxon>Lachnospiraceae</taxon>
        <taxon>Blautia</taxon>
    </lineage>
</organism>
<keyword evidence="9 12" id="KW-0066">ATP synthesis</keyword>
<dbReference type="PANTHER" id="PTHR33445">
    <property type="entry name" value="ATP SYNTHASE SUBUNIT B', CHLOROPLASTIC"/>
    <property type="match status" value="1"/>
</dbReference>
<dbReference type="GO" id="GO:0046961">
    <property type="term" value="F:proton-transporting ATPase activity, rotational mechanism"/>
    <property type="evidence" value="ECO:0007669"/>
    <property type="project" value="TreeGrafter"/>
</dbReference>
<evidence type="ECO:0000256" key="3">
    <source>
        <dbReference type="ARBA" id="ARBA00022547"/>
    </source>
</evidence>
<comment type="function">
    <text evidence="12">Component of the F(0) channel, it forms part of the peripheral stalk, linking F(1) to F(0).</text>
</comment>
<protein>
    <recommendedName>
        <fullName evidence="12">ATP synthase subunit b</fullName>
    </recommendedName>
    <alternativeName>
        <fullName evidence="12">ATP synthase F(0) sector subunit b</fullName>
    </alternativeName>
    <alternativeName>
        <fullName evidence="12">ATPase subunit I</fullName>
    </alternativeName>
    <alternativeName>
        <fullName evidence="12">F-type ATPase subunit b</fullName>
        <shortName evidence="12">F-ATPase subunit b</shortName>
    </alternativeName>
</protein>
<evidence type="ECO:0000256" key="5">
    <source>
        <dbReference type="ARBA" id="ARBA00022781"/>
    </source>
</evidence>